<gene>
    <name evidence="2" type="ORF">BFS30_24580</name>
</gene>
<evidence type="ECO:0000256" key="1">
    <source>
        <dbReference type="SAM" id="Phobius"/>
    </source>
</evidence>
<protein>
    <submittedName>
        <fullName evidence="2">Uncharacterized protein</fullName>
    </submittedName>
</protein>
<name>A0A1D7QN20_9SPHI</name>
<evidence type="ECO:0000313" key="2">
    <source>
        <dbReference type="EMBL" id="AOM80058.1"/>
    </source>
</evidence>
<keyword evidence="1" id="KW-1133">Transmembrane helix</keyword>
<proteinExistence type="predicted"/>
<dbReference type="AlphaFoldDB" id="A0A1D7QN20"/>
<dbReference type="KEGG" id="psty:BFS30_24580"/>
<dbReference type="EMBL" id="CP017141">
    <property type="protein sequence ID" value="AOM80058.1"/>
    <property type="molecule type" value="Genomic_DNA"/>
</dbReference>
<dbReference type="Proteomes" id="UP000094313">
    <property type="component" value="Chromosome"/>
</dbReference>
<keyword evidence="1" id="KW-0812">Transmembrane</keyword>
<accession>A0A1D7QN20</accession>
<dbReference type="RefSeq" id="WP_069381720.1">
    <property type="nucleotide sequence ID" value="NZ_CP017141.1"/>
</dbReference>
<organism evidence="2 3">
    <name type="scientific">Pedobacter steynii</name>
    <dbReference type="NCBI Taxonomy" id="430522"/>
    <lineage>
        <taxon>Bacteria</taxon>
        <taxon>Pseudomonadati</taxon>
        <taxon>Bacteroidota</taxon>
        <taxon>Sphingobacteriia</taxon>
        <taxon>Sphingobacteriales</taxon>
        <taxon>Sphingobacteriaceae</taxon>
        <taxon>Pedobacter</taxon>
    </lineage>
</organism>
<keyword evidence="3" id="KW-1185">Reference proteome</keyword>
<sequence>MPYPFTPAGVTLKTADLYLLDDGDLLTEAKDLANDLYAWTALNFTLSTKQHTYFSLLPPTVLFAWGAILAAAIIHRSVIVMQDVPTNYGPPRRTKQVAIEFCGTSNYFPPIAGPGPIGGSFTTSIKYDLVD</sequence>
<keyword evidence="1" id="KW-0472">Membrane</keyword>
<evidence type="ECO:0000313" key="3">
    <source>
        <dbReference type="Proteomes" id="UP000094313"/>
    </source>
</evidence>
<feature type="transmembrane region" description="Helical" evidence="1">
    <location>
        <begin position="53"/>
        <end position="74"/>
    </location>
</feature>
<dbReference type="OrthoDB" id="798617at2"/>
<reference evidence="2 3" key="1">
    <citation type="submission" date="2016-08" db="EMBL/GenBank/DDBJ databases">
        <authorList>
            <person name="Seilhamer J.J."/>
        </authorList>
    </citation>
    <scope>NUCLEOTIDE SEQUENCE [LARGE SCALE GENOMIC DNA]</scope>
    <source>
        <strain evidence="2 3">DX4</strain>
    </source>
</reference>